<dbReference type="Proteomes" id="UP000554482">
    <property type="component" value="Unassembled WGS sequence"/>
</dbReference>
<name>A0A7J6V6I1_THATH</name>
<keyword evidence="2" id="KW-1185">Reference proteome</keyword>
<reference evidence="1 2" key="1">
    <citation type="submission" date="2020-06" db="EMBL/GenBank/DDBJ databases">
        <title>Transcriptomic and genomic resources for Thalictrum thalictroides and T. hernandezii: Facilitating candidate gene discovery in an emerging model plant lineage.</title>
        <authorList>
            <person name="Arias T."/>
            <person name="Riano-Pachon D.M."/>
            <person name="Di Stilio V.S."/>
        </authorList>
    </citation>
    <scope>NUCLEOTIDE SEQUENCE [LARGE SCALE GENOMIC DNA]</scope>
    <source>
        <strain evidence="2">cv. WT478/WT964</strain>
        <tissue evidence="1">Leaves</tissue>
    </source>
</reference>
<comment type="caution">
    <text evidence="1">The sequence shown here is derived from an EMBL/GenBank/DDBJ whole genome shotgun (WGS) entry which is preliminary data.</text>
</comment>
<dbReference type="EMBL" id="JABWDY010037655">
    <property type="protein sequence ID" value="KAF5180278.1"/>
    <property type="molecule type" value="Genomic_DNA"/>
</dbReference>
<sequence>MGPAVFGASNTHMHDTLLQTLLVLCHFPMRRDSSPCMLENIQTEMAGEEKTGVTSVHVASATLLEILRFIL</sequence>
<organism evidence="1 2">
    <name type="scientific">Thalictrum thalictroides</name>
    <name type="common">Rue-anemone</name>
    <name type="synonym">Anemone thalictroides</name>
    <dbReference type="NCBI Taxonomy" id="46969"/>
    <lineage>
        <taxon>Eukaryota</taxon>
        <taxon>Viridiplantae</taxon>
        <taxon>Streptophyta</taxon>
        <taxon>Embryophyta</taxon>
        <taxon>Tracheophyta</taxon>
        <taxon>Spermatophyta</taxon>
        <taxon>Magnoliopsida</taxon>
        <taxon>Ranunculales</taxon>
        <taxon>Ranunculaceae</taxon>
        <taxon>Thalictroideae</taxon>
        <taxon>Thalictrum</taxon>
    </lineage>
</organism>
<evidence type="ECO:0000313" key="1">
    <source>
        <dbReference type="EMBL" id="KAF5180278.1"/>
    </source>
</evidence>
<accession>A0A7J6V6I1</accession>
<gene>
    <name evidence="1" type="ORF">FRX31_030133</name>
</gene>
<dbReference type="AlphaFoldDB" id="A0A7J6V6I1"/>
<proteinExistence type="predicted"/>
<evidence type="ECO:0000313" key="2">
    <source>
        <dbReference type="Proteomes" id="UP000554482"/>
    </source>
</evidence>
<protein>
    <submittedName>
        <fullName evidence="1">Uncharacterized protein</fullName>
    </submittedName>
</protein>